<dbReference type="KEGG" id="btur:DB313_06235"/>
<name>A0A386PPS4_9SPIR</name>
<dbReference type="InterPro" id="IPR009941">
    <property type="entry name" value="DUF1473"/>
</dbReference>
<organism evidence="1 2">
    <name type="scientific">Borrelia turcica IST7</name>
    <dbReference type="NCBI Taxonomy" id="1104446"/>
    <lineage>
        <taxon>Bacteria</taxon>
        <taxon>Pseudomonadati</taxon>
        <taxon>Spirochaetota</taxon>
        <taxon>Spirochaetia</taxon>
        <taxon>Spirochaetales</taxon>
        <taxon>Borreliaceae</taxon>
        <taxon>Borrelia</taxon>
    </lineage>
</organism>
<dbReference type="Pfam" id="PF07341">
    <property type="entry name" value="DUF1473"/>
    <property type="match status" value="1"/>
</dbReference>
<accession>A0A386PPS4</accession>
<geneLocation type="plasmid" evidence="1 2">
    <name>lp27</name>
</geneLocation>
<evidence type="ECO:0000313" key="2">
    <source>
        <dbReference type="Proteomes" id="UP000275571"/>
    </source>
</evidence>
<proteinExistence type="predicted"/>
<sequence length="147" mass="17898">MRYKMKILTKSKIYEYTLKVIPVYEWDSILGIDQMKGLERLNELSYLKEITNLMIHPNFINEFYLILTENRRFAKEYKEYLIAMLYEVEFDMYHLDPDFKEPAFLFLEQYENNVGDFVKYPYINENWNYEYVAGKTNKTDNVVTSDE</sequence>
<gene>
    <name evidence="1" type="ORF">DB313_06235</name>
</gene>
<dbReference type="RefSeq" id="WP_120105018.1">
    <property type="nucleotide sequence ID" value="NZ_CP028891.1"/>
</dbReference>
<dbReference type="OrthoDB" id="350849at2"/>
<dbReference type="AlphaFoldDB" id="A0A386PPS4"/>
<dbReference type="EMBL" id="CP028891">
    <property type="protein sequence ID" value="AYE37098.1"/>
    <property type="molecule type" value="Genomic_DNA"/>
</dbReference>
<reference evidence="1 2" key="1">
    <citation type="journal article" date="2018" name="Infect. Genet. Evol.">
        <title>Genome-wide analysis of Borrelia turcica and 'Candidatus Borrelia tachyglossi' shows relapsing fever-like genomes with unique genomic links to Lyme disease Borrelia.</title>
        <authorList>
            <person name="Gofton A.W."/>
            <person name="Margos G."/>
            <person name="Fingerle V."/>
            <person name="Hepner S."/>
            <person name="Loh S.M."/>
            <person name="Ryan U."/>
            <person name="Irwin P."/>
            <person name="Oskam C.L."/>
        </authorList>
    </citation>
    <scope>NUCLEOTIDE SEQUENCE [LARGE SCALE GENOMIC DNA]</scope>
    <source>
        <strain evidence="1 2">IST7</strain>
        <plasmid evidence="1">lp27</plasmid>
    </source>
</reference>
<protein>
    <submittedName>
        <fullName evidence="1">Uncharacterized protein</fullName>
    </submittedName>
</protein>
<keyword evidence="1" id="KW-0614">Plasmid</keyword>
<evidence type="ECO:0000313" key="1">
    <source>
        <dbReference type="EMBL" id="AYE37098.1"/>
    </source>
</evidence>
<keyword evidence="2" id="KW-1185">Reference proteome</keyword>
<dbReference type="Proteomes" id="UP000275571">
    <property type="component" value="Plasmid lp27"/>
</dbReference>